<organism evidence="6">
    <name type="scientific">Symploca sp. SIO1C4</name>
    <dbReference type="NCBI Taxonomy" id="2607765"/>
    <lineage>
        <taxon>Bacteria</taxon>
        <taxon>Bacillati</taxon>
        <taxon>Cyanobacteriota</taxon>
        <taxon>Cyanophyceae</taxon>
        <taxon>Coleofasciculales</taxon>
        <taxon>Coleofasciculaceae</taxon>
        <taxon>Symploca</taxon>
    </lineage>
</organism>
<sequence>VKKTFGDAGSKVVIEEFLTGTEVSIHVLTDGQTLIPLPTVRDHKAAYDGDVGPLLDQLKKAKSK</sequence>
<feature type="non-terminal residue" evidence="6">
    <location>
        <position position="1"/>
    </location>
</feature>
<keyword evidence="4" id="KW-0067">ATP-binding</keyword>
<comment type="caution">
    <text evidence="6">The sequence shown here is derived from an EMBL/GenBank/DDBJ whole genome shotgun (WGS) entry which is preliminary data.</text>
</comment>
<evidence type="ECO:0000256" key="2">
    <source>
        <dbReference type="ARBA" id="ARBA00022598"/>
    </source>
</evidence>
<protein>
    <recommendedName>
        <fullName evidence="5">Phosphoribosylglycinamide synthetase ATP-grasp (A) domain-containing protein</fullName>
    </recommendedName>
</protein>
<dbReference type="PANTHER" id="PTHR43472">
    <property type="entry name" value="PHOSPHORIBOSYLAMINE--GLYCINE LIGASE"/>
    <property type="match status" value="1"/>
</dbReference>
<keyword evidence="2" id="KW-0436">Ligase</keyword>
<dbReference type="AlphaFoldDB" id="A0A6B3NLN8"/>
<name>A0A6B3NLN8_9CYAN</name>
<dbReference type="SMART" id="SM01209">
    <property type="entry name" value="GARS_A"/>
    <property type="match status" value="1"/>
</dbReference>
<dbReference type="GO" id="GO:0004637">
    <property type="term" value="F:phosphoribosylamine-glycine ligase activity"/>
    <property type="evidence" value="ECO:0007669"/>
    <property type="project" value="InterPro"/>
</dbReference>
<feature type="domain" description="Phosphoribosylglycinamide synthetase ATP-grasp (A)" evidence="5">
    <location>
        <begin position="2"/>
        <end position="53"/>
    </location>
</feature>
<evidence type="ECO:0000313" key="6">
    <source>
        <dbReference type="EMBL" id="NER32397.1"/>
    </source>
</evidence>
<keyword evidence="3" id="KW-0547">Nucleotide-binding</keyword>
<dbReference type="PANTHER" id="PTHR43472:SF1">
    <property type="entry name" value="PHOSPHORIBOSYLAMINE--GLYCINE LIGASE, CHLOROPLASTIC"/>
    <property type="match status" value="1"/>
</dbReference>
<dbReference type="Gene3D" id="3.30.470.20">
    <property type="entry name" value="ATP-grasp fold, B domain"/>
    <property type="match status" value="1"/>
</dbReference>
<dbReference type="GO" id="GO:0009113">
    <property type="term" value="P:purine nucleobase biosynthetic process"/>
    <property type="evidence" value="ECO:0007669"/>
    <property type="project" value="InterPro"/>
</dbReference>
<dbReference type="InterPro" id="IPR020561">
    <property type="entry name" value="PRibGlycinamid_synth_ATP-grasp"/>
</dbReference>
<dbReference type="Pfam" id="PF01071">
    <property type="entry name" value="GARS_A"/>
    <property type="match status" value="1"/>
</dbReference>
<evidence type="ECO:0000259" key="5">
    <source>
        <dbReference type="Pfam" id="PF01071"/>
    </source>
</evidence>
<accession>A0A6B3NLN8</accession>
<dbReference type="SUPFAM" id="SSF56059">
    <property type="entry name" value="Glutathione synthetase ATP-binding domain-like"/>
    <property type="match status" value="1"/>
</dbReference>
<evidence type="ECO:0000256" key="4">
    <source>
        <dbReference type="ARBA" id="ARBA00022840"/>
    </source>
</evidence>
<evidence type="ECO:0000256" key="1">
    <source>
        <dbReference type="ARBA" id="ARBA00001936"/>
    </source>
</evidence>
<dbReference type="EMBL" id="JAAHFQ010001220">
    <property type="protein sequence ID" value="NER32397.1"/>
    <property type="molecule type" value="Genomic_DNA"/>
</dbReference>
<comment type="cofactor">
    <cofactor evidence="1">
        <name>Mn(2+)</name>
        <dbReference type="ChEBI" id="CHEBI:29035"/>
    </cofactor>
</comment>
<dbReference type="InterPro" id="IPR000115">
    <property type="entry name" value="PRibGlycinamide_synth"/>
</dbReference>
<gene>
    <name evidence="6" type="ORF">F6J89_33580</name>
</gene>
<proteinExistence type="predicted"/>
<dbReference type="GO" id="GO:0005524">
    <property type="term" value="F:ATP binding"/>
    <property type="evidence" value="ECO:0007669"/>
    <property type="project" value="UniProtKB-KW"/>
</dbReference>
<evidence type="ECO:0000256" key="3">
    <source>
        <dbReference type="ARBA" id="ARBA00022741"/>
    </source>
</evidence>
<reference evidence="6" key="1">
    <citation type="submission" date="2019-11" db="EMBL/GenBank/DDBJ databases">
        <title>Genomic insights into an expanded diversity of filamentous marine cyanobacteria reveals the extraordinary biosynthetic potential of Moorea and Okeania.</title>
        <authorList>
            <person name="Ferreira Leao T."/>
            <person name="Wang M."/>
            <person name="Moss N."/>
            <person name="Da Silva R."/>
            <person name="Sanders J."/>
            <person name="Nurk S."/>
            <person name="Gurevich A."/>
            <person name="Humphrey G."/>
            <person name="Reher R."/>
            <person name="Zhu Q."/>
            <person name="Belda-Ferre P."/>
            <person name="Glukhov E."/>
            <person name="Rex R."/>
            <person name="Dorrestein P.C."/>
            <person name="Knight R."/>
            <person name="Pevzner P."/>
            <person name="Gerwick W.H."/>
            <person name="Gerwick L."/>
        </authorList>
    </citation>
    <scope>NUCLEOTIDE SEQUENCE</scope>
    <source>
        <strain evidence="6">SIO1C4</strain>
    </source>
</reference>